<reference evidence="10" key="1">
    <citation type="submission" date="2017-06" db="EMBL/GenBank/DDBJ databases">
        <title>Complete Genome Sequence of Mycobacterium shigaense.</title>
        <authorList>
            <person name="Fukano H."/>
            <person name="Yoshida M."/>
            <person name="Kazumi Y."/>
            <person name="Ogura Y."/>
            <person name="Mitarai S."/>
            <person name="Hayashi T."/>
            <person name="Hoshino Y."/>
        </authorList>
    </citation>
    <scope>NUCLEOTIDE SEQUENCE [LARGE SCALE GENOMIC DNA]</scope>
    <source>
        <strain evidence="10">UN-152</strain>
    </source>
</reference>
<evidence type="ECO:0000313" key="10">
    <source>
        <dbReference type="Proteomes" id="UP000217736"/>
    </source>
</evidence>
<dbReference type="GO" id="GO:0004674">
    <property type="term" value="F:protein serine/threonine kinase activity"/>
    <property type="evidence" value="ECO:0007669"/>
    <property type="project" value="UniProtKB-KW"/>
</dbReference>
<dbReference type="Gene3D" id="1.25.40.10">
    <property type="entry name" value="Tetratricopeptide repeat domain"/>
    <property type="match status" value="1"/>
</dbReference>
<evidence type="ECO:0000259" key="8">
    <source>
        <dbReference type="PROSITE" id="PS50011"/>
    </source>
</evidence>
<dbReference type="PANTHER" id="PTHR43289">
    <property type="entry name" value="MITOGEN-ACTIVATED PROTEIN KINASE KINASE KINASE 20-RELATED"/>
    <property type="match status" value="1"/>
</dbReference>
<evidence type="ECO:0000256" key="7">
    <source>
        <dbReference type="PROSITE-ProRule" id="PRU10141"/>
    </source>
</evidence>
<protein>
    <recommendedName>
        <fullName evidence="1">non-specific serine/threonine protein kinase</fullName>
        <ecNumber evidence="1">2.7.11.1</ecNumber>
    </recommendedName>
</protein>
<evidence type="ECO:0000256" key="6">
    <source>
        <dbReference type="ARBA" id="ARBA00022840"/>
    </source>
</evidence>
<dbReference type="Pfam" id="PF13191">
    <property type="entry name" value="AAA_16"/>
    <property type="match status" value="1"/>
</dbReference>
<dbReference type="PROSITE" id="PS00107">
    <property type="entry name" value="PROTEIN_KINASE_ATP"/>
    <property type="match status" value="1"/>
</dbReference>
<dbReference type="EMBL" id="AP018164">
    <property type="protein sequence ID" value="BAX92574.1"/>
    <property type="molecule type" value="Genomic_DNA"/>
</dbReference>
<keyword evidence="10" id="KW-1185">Reference proteome</keyword>
<dbReference type="PROSITE" id="PS50011">
    <property type="entry name" value="PROTEIN_KINASE_DOM"/>
    <property type="match status" value="1"/>
</dbReference>
<evidence type="ECO:0000256" key="5">
    <source>
        <dbReference type="ARBA" id="ARBA00022777"/>
    </source>
</evidence>
<dbReference type="Gene3D" id="1.10.510.10">
    <property type="entry name" value="Transferase(Phosphotransferase) domain 1"/>
    <property type="match status" value="1"/>
</dbReference>
<keyword evidence="5 9" id="KW-0418">Kinase</keyword>
<dbReference type="CDD" id="cd14014">
    <property type="entry name" value="STKc_PknB_like"/>
    <property type="match status" value="1"/>
</dbReference>
<dbReference type="InterPro" id="IPR008271">
    <property type="entry name" value="Ser/Thr_kinase_AS"/>
</dbReference>
<dbReference type="InterPro" id="IPR000719">
    <property type="entry name" value="Prot_kinase_dom"/>
</dbReference>
<dbReference type="InterPro" id="IPR016236">
    <property type="entry name" value="Ser/Thr_kinase_PknK_prd"/>
</dbReference>
<dbReference type="GO" id="GO:0005524">
    <property type="term" value="F:ATP binding"/>
    <property type="evidence" value="ECO:0007669"/>
    <property type="project" value="UniProtKB-UniRule"/>
</dbReference>
<evidence type="ECO:0000256" key="4">
    <source>
        <dbReference type="ARBA" id="ARBA00022741"/>
    </source>
</evidence>
<dbReference type="Pfam" id="PF00069">
    <property type="entry name" value="Pkinase"/>
    <property type="match status" value="1"/>
</dbReference>
<dbReference type="Pfam" id="PF25873">
    <property type="entry name" value="WHD_MalT"/>
    <property type="match status" value="1"/>
</dbReference>
<keyword evidence="2" id="KW-0723">Serine/threonine-protein kinase</keyword>
<keyword evidence="4 7" id="KW-0547">Nucleotide-binding</keyword>
<dbReference type="Proteomes" id="UP000217736">
    <property type="component" value="Chromosome"/>
</dbReference>
<dbReference type="SUPFAM" id="SSF52540">
    <property type="entry name" value="P-loop containing nucleoside triphosphate hydrolases"/>
    <property type="match status" value="1"/>
</dbReference>
<organism evidence="9 10">
    <name type="scientific">Mycobacterium shigaense</name>
    <dbReference type="NCBI Taxonomy" id="722731"/>
    <lineage>
        <taxon>Bacteria</taxon>
        <taxon>Bacillati</taxon>
        <taxon>Actinomycetota</taxon>
        <taxon>Actinomycetes</taxon>
        <taxon>Mycobacteriales</taxon>
        <taxon>Mycobacteriaceae</taxon>
        <taxon>Mycobacterium</taxon>
        <taxon>Mycobacterium simiae complex</taxon>
    </lineage>
</organism>
<keyword evidence="6 7" id="KW-0067">ATP-binding</keyword>
<feature type="domain" description="Protein kinase" evidence="8">
    <location>
        <begin position="37"/>
        <end position="289"/>
    </location>
</feature>
<dbReference type="InterPro" id="IPR059106">
    <property type="entry name" value="WHD_MalT"/>
</dbReference>
<dbReference type="KEGG" id="mshg:MSG_02430"/>
<dbReference type="PROSITE" id="PS00108">
    <property type="entry name" value="PROTEIN_KINASE_ST"/>
    <property type="match status" value="1"/>
</dbReference>
<dbReference type="EC" id="2.7.11.1" evidence="1"/>
<name>A0A1Z4EHY0_9MYCO</name>
<dbReference type="InterPro" id="IPR041664">
    <property type="entry name" value="AAA_16"/>
</dbReference>
<dbReference type="SUPFAM" id="SSF56112">
    <property type="entry name" value="Protein kinase-like (PK-like)"/>
    <property type="match status" value="1"/>
</dbReference>
<dbReference type="InterPro" id="IPR011009">
    <property type="entry name" value="Kinase-like_dom_sf"/>
</dbReference>
<evidence type="ECO:0000256" key="3">
    <source>
        <dbReference type="ARBA" id="ARBA00022679"/>
    </source>
</evidence>
<dbReference type="SMART" id="SM00220">
    <property type="entry name" value="S_TKc"/>
    <property type="match status" value="1"/>
</dbReference>
<dbReference type="PIRSF" id="PIRSF000574">
    <property type="entry name" value="Ser/Thr_PK_PknK_prd"/>
    <property type="match status" value="1"/>
</dbReference>
<evidence type="ECO:0000256" key="2">
    <source>
        <dbReference type="ARBA" id="ARBA00022527"/>
    </source>
</evidence>
<evidence type="ECO:0000313" key="9">
    <source>
        <dbReference type="EMBL" id="BAX92574.1"/>
    </source>
</evidence>
<dbReference type="InterPro" id="IPR027417">
    <property type="entry name" value="P-loop_NTPase"/>
</dbReference>
<dbReference type="InterPro" id="IPR011990">
    <property type="entry name" value="TPR-like_helical_dom_sf"/>
</dbReference>
<sequence length="1092" mass="118366">MGSLPCTVEDSDYPMADVDSQSIREDLIAGVGPQLGFDGVEEIGRGGFGVVYRCVQPQLDRLVAVKVLTDELDPDNLDRFLREQRAMGRLSGHPHIVTILQVGTTPGGRPYLVMPYHARGSLWSLLSSGGLLNWRDALGVGVKLAGALEAAHHAGVLHRDVKPGNILLTDYGEPQLTDFGLARVSGGFETRSGVIIGSPAFLAPEILEGATPAVTSDVYSLGATLCCAVTGHPPYGRSVPDLLRENGLPDEVAAVIERMTARDPADRPSTAAGCGEQLRRLQRDRHLVVDGMALPVDASGRRDVAFAPPAPTTKYRPPAATGWWLPRERLMTILRGAGRRRLILLYAPSGYGKTTLAAQWRTELTNAGVAVGWLRIDDDDNNAAWFLAHVIEAIRRARPAVAGSLARVLEERGQAAMRYVLTSLVDEIDQNGYPITLVIDDWQRVSNRDTVAALRFLIDHGSHHLQIMVNSWSRAQLPLSKLRIQDELVEIDCAVLRFDIDEADSLLNDIGGLRVPGPEVTALTASTDGWVAALQLASLSLRGGGDAATLLSQLSGENEEVGEFLAENVLDALDPPLVEFLLATSITERICADLASALTGVGSERRALEDVERRGLFLSRIDGDTQWFRYHQLFAGFLRRRLESGSPDRLKTLHRAASAWFTDRGYLTEAVDHALAGQDTIRAIELVEDIRTRSLINQSRMTTFLGIVDKIPAHLVQLRPQVHLSVAWASILLQRRAATDAALDRFYAAMSNTNLPETQRDELTLSANVVRAIAQTYADRVDGLTDLVAEAMSRAAALRPVLPQAAATIEAYAAVFRFDFDAAHRLLEWAEPYTEQVGTVGTVFARCWAGIAARHQLNIPLALRHFRDALEIGSAAGSHSHAARLSGALLGELLYETGALAEAAELLEDAYHLGREGGGVDYLATRYVAAARTQAAQGNRESAAGRLDAGMAVAEEMRLPRLAAAINHERVRLRLSMDPSETDRLRAERTIPYGDDGIATVTAELDEASGIRLLSRSHASDDREQACWRSRALLAGIDPTARPMAALQARLLVVETLIAAGRADDARADIAAVRALCARHGLTQLLVDAGLG</sequence>
<gene>
    <name evidence="9" type="primary">pknK_1</name>
    <name evidence="9" type="ORF">MSG_02430</name>
</gene>
<dbReference type="AlphaFoldDB" id="A0A1Z4EHY0"/>
<evidence type="ECO:0000256" key="1">
    <source>
        <dbReference type="ARBA" id="ARBA00012513"/>
    </source>
</evidence>
<accession>A0A1Z4EHY0</accession>
<dbReference type="GO" id="GO:0080090">
    <property type="term" value="P:regulation of primary metabolic process"/>
    <property type="evidence" value="ECO:0007669"/>
    <property type="project" value="UniProtKB-ARBA"/>
</dbReference>
<proteinExistence type="predicted"/>
<dbReference type="PANTHER" id="PTHR43289:SF6">
    <property type="entry name" value="SERINE_THREONINE-PROTEIN KINASE NEKL-3"/>
    <property type="match status" value="1"/>
</dbReference>
<feature type="binding site" evidence="7">
    <location>
        <position position="66"/>
    </location>
    <ligand>
        <name>ATP</name>
        <dbReference type="ChEBI" id="CHEBI:30616"/>
    </ligand>
</feature>
<dbReference type="InterPro" id="IPR017441">
    <property type="entry name" value="Protein_kinase_ATP_BS"/>
</dbReference>
<keyword evidence="3 9" id="KW-0808">Transferase</keyword>
<dbReference type="Gene3D" id="3.40.50.300">
    <property type="entry name" value="P-loop containing nucleotide triphosphate hydrolases"/>
    <property type="match status" value="1"/>
</dbReference>